<comment type="caution">
    <text evidence="13">The sequence shown here is derived from an EMBL/GenBank/DDBJ whole genome shotgun (WGS) entry which is preliminary data.</text>
</comment>
<dbReference type="PRINTS" id="PR00326">
    <property type="entry name" value="GTP1OBG"/>
</dbReference>
<dbReference type="InterPro" id="IPR016484">
    <property type="entry name" value="GTPase_Der"/>
</dbReference>
<keyword evidence="6 8" id="KW-0342">GTP-binding</keyword>
<dbReference type="InterPro" id="IPR015946">
    <property type="entry name" value="KH_dom-like_a/b"/>
</dbReference>
<dbReference type="NCBIfam" id="TIGR03594">
    <property type="entry name" value="GTPase_EngA"/>
    <property type="match status" value="1"/>
</dbReference>
<dbReference type="HAMAP" id="MF_00195">
    <property type="entry name" value="GTPase_Der"/>
    <property type="match status" value="1"/>
</dbReference>
<dbReference type="RefSeq" id="WP_312549735.1">
    <property type="nucleotide sequence ID" value="NZ_JBHRVV010000001.1"/>
</dbReference>
<gene>
    <name evidence="8 13" type="primary">der</name>
    <name evidence="13" type="ORF">ACFOPH_11415</name>
</gene>
<dbReference type="PANTHER" id="PTHR43834">
    <property type="entry name" value="GTPASE DER"/>
    <property type="match status" value="1"/>
</dbReference>
<evidence type="ECO:0000256" key="7">
    <source>
        <dbReference type="ARBA" id="ARBA00032345"/>
    </source>
</evidence>
<evidence type="ECO:0000256" key="9">
    <source>
        <dbReference type="PROSITE-ProRule" id="PRU01049"/>
    </source>
</evidence>
<reference evidence="14" key="1">
    <citation type="journal article" date="2019" name="Int. J. Syst. Evol. Microbiol.">
        <title>The Global Catalogue of Microorganisms (GCM) 10K type strain sequencing project: providing services to taxonomists for standard genome sequencing and annotation.</title>
        <authorList>
            <consortium name="The Broad Institute Genomics Platform"/>
            <consortium name="The Broad Institute Genome Sequencing Center for Infectious Disease"/>
            <person name="Wu L."/>
            <person name="Ma J."/>
        </authorList>
    </citation>
    <scope>NUCLEOTIDE SEQUENCE [LARGE SCALE GENOMIC DNA]</scope>
    <source>
        <strain evidence="14">CCM 7480</strain>
    </source>
</reference>
<evidence type="ECO:0000256" key="3">
    <source>
        <dbReference type="ARBA" id="ARBA00022517"/>
    </source>
</evidence>
<evidence type="ECO:0000313" key="13">
    <source>
        <dbReference type="EMBL" id="MFC3458846.1"/>
    </source>
</evidence>
<feature type="compositionally biased region" description="Basic residues" evidence="11">
    <location>
        <begin position="378"/>
        <end position="387"/>
    </location>
</feature>
<dbReference type="EMBL" id="JBHRVV010000001">
    <property type="protein sequence ID" value="MFC3458846.1"/>
    <property type="molecule type" value="Genomic_DNA"/>
</dbReference>
<dbReference type="CDD" id="cd01895">
    <property type="entry name" value="EngA2"/>
    <property type="match status" value="1"/>
</dbReference>
<evidence type="ECO:0000256" key="4">
    <source>
        <dbReference type="ARBA" id="ARBA00022737"/>
    </source>
</evidence>
<keyword evidence="4 10" id="KW-0677">Repeat</keyword>
<dbReference type="InterPro" id="IPR006073">
    <property type="entry name" value="GTP-bd"/>
</dbReference>
<dbReference type="NCBIfam" id="TIGR00231">
    <property type="entry name" value="small_GTP"/>
    <property type="match status" value="2"/>
</dbReference>
<dbReference type="InterPro" id="IPR031166">
    <property type="entry name" value="G_ENGA"/>
</dbReference>
<dbReference type="Pfam" id="PF14714">
    <property type="entry name" value="KH_dom-like"/>
    <property type="match status" value="1"/>
</dbReference>
<protein>
    <recommendedName>
        <fullName evidence="2 8">GTPase Der</fullName>
    </recommendedName>
    <alternativeName>
        <fullName evidence="7 8">GTP-binding protein EngA</fullName>
    </alternativeName>
</protein>
<dbReference type="InterPro" id="IPR005225">
    <property type="entry name" value="Small_GTP-bd"/>
</dbReference>
<feature type="binding site" evidence="8">
    <location>
        <begin position="119"/>
        <end position="122"/>
    </location>
    <ligand>
        <name>GTP</name>
        <dbReference type="ChEBI" id="CHEBI:37565"/>
        <label>1</label>
    </ligand>
</feature>
<evidence type="ECO:0000256" key="8">
    <source>
        <dbReference type="HAMAP-Rule" id="MF_00195"/>
    </source>
</evidence>
<dbReference type="PROSITE" id="PS51712">
    <property type="entry name" value="G_ENGA"/>
    <property type="match status" value="2"/>
</dbReference>
<feature type="domain" description="EngA-type G" evidence="12">
    <location>
        <begin position="181"/>
        <end position="354"/>
    </location>
</feature>
<proteinExistence type="inferred from homology"/>
<feature type="binding site" evidence="8">
    <location>
        <begin position="187"/>
        <end position="194"/>
    </location>
    <ligand>
        <name>GTP</name>
        <dbReference type="ChEBI" id="CHEBI:37565"/>
        <label>2</label>
    </ligand>
</feature>
<dbReference type="SUPFAM" id="SSF52540">
    <property type="entry name" value="P-loop containing nucleoside triphosphate hydrolases"/>
    <property type="match status" value="2"/>
</dbReference>
<comment type="function">
    <text evidence="8 10">GTPase that plays an essential role in the late steps of ribosome biogenesis.</text>
</comment>
<evidence type="ECO:0000259" key="12">
    <source>
        <dbReference type="PROSITE" id="PS51712"/>
    </source>
</evidence>
<evidence type="ECO:0000256" key="10">
    <source>
        <dbReference type="RuleBase" id="RU004481"/>
    </source>
</evidence>
<dbReference type="CDD" id="cd01894">
    <property type="entry name" value="EngA1"/>
    <property type="match status" value="1"/>
</dbReference>
<dbReference type="InterPro" id="IPR032859">
    <property type="entry name" value="KH_dom-like"/>
</dbReference>
<feature type="domain" description="EngA-type G" evidence="12">
    <location>
        <begin position="3"/>
        <end position="167"/>
    </location>
</feature>
<feature type="binding site" evidence="8">
    <location>
        <begin position="234"/>
        <end position="238"/>
    </location>
    <ligand>
        <name>GTP</name>
        <dbReference type="ChEBI" id="CHEBI:37565"/>
        <label>2</label>
    </ligand>
</feature>
<accession>A0ABV7PI32</accession>
<feature type="region of interest" description="Disordered" evidence="11">
    <location>
        <begin position="370"/>
        <end position="393"/>
    </location>
</feature>
<evidence type="ECO:0000256" key="11">
    <source>
        <dbReference type="SAM" id="MobiDB-lite"/>
    </source>
</evidence>
<feature type="binding site" evidence="8">
    <location>
        <begin position="56"/>
        <end position="60"/>
    </location>
    <ligand>
        <name>GTP</name>
        <dbReference type="ChEBI" id="CHEBI:37565"/>
        <label>1</label>
    </ligand>
</feature>
<evidence type="ECO:0000256" key="6">
    <source>
        <dbReference type="ARBA" id="ARBA00023134"/>
    </source>
</evidence>
<comment type="similarity">
    <text evidence="1 8 9 10">Belongs to the TRAFAC class TrmE-Era-EngA-EngB-Septin-like GTPase superfamily. EngA (Der) GTPase family.</text>
</comment>
<dbReference type="GO" id="GO:0016787">
    <property type="term" value="F:hydrolase activity"/>
    <property type="evidence" value="ECO:0007669"/>
    <property type="project" value="UniProtKB-KW"/>
</dbReference>
<feature type="binding site" evidence="8">
    <location>
        <begin position="9"/>
        <end position="16"/>
    </location>
    <ligand>
        <name>GTP</name>
        <dbReference type="ChEBI" id="CHEBI:37565"/>
        <label>1</label>
    </ligand>
</feature>
<dbReference type="InterPro" id="IPR003593">
    <property type="entry name" value="AAA+_ATPase"/>
</dbReference>
<dbReference type="PANTHER" id="PTHR43834:SF6">
    <property type="entry name" value="GTPASE DER"/>
    <property type="match status" value="1"/>
</dbReference>
<dbReference type="Pfam" id="PF01926">
    <property type="entry name" value="MMR_HSR1"/>
    <property type="match status" value="2"/>
</dbReference>
<name>A0ABV7PI32_9BURK</name>
<evidence type="ECO:0000256" key="5">
    <source>
        <dbReference type="ARBA" id="ARBA00022741"/>
    </source>
</evidence>
<evidence type="ECO:0000256" key="2">
    <source>
        <dbReference type="ARBA" id="ARBA00020953"/>
    </source>
</evidence>
<dbReference type="InterPro" id="IPR027417">
    <property type="entry name" value="P-loop_NTPase"/>
</dbReference>
<dbReference type="SMART" id="SM00382">
    <property type="entry name" value="AAA"/>
    <property type="match status" value="2"/>
</dbReference>
<dbReference type="Gene3D" id="3.30.300.20">
    <property type="match status" value="1"/>
</dbReference>
<dbReference type="Gene3D" id="3.40.50.300">
    <property type="entry name" value="P-loop containing nucleotide triphosphate hydrolases"/>
    <property type="match status" value="2"/>
</dbReference>
<comment type="subunit">
    <text evidence="8">Associates with the 50S ribosomal subunit.</text>
</comment>
<sequence>MKPVIALVGRPNVGKSTLFNRLTRSRDALVADLPGLTRDRHYGEGRIGERPFLVIDTGGFEPVAKEGIMHEMALQTKQAVAEADIVVFIVDGRQGLTPHDKTITDFLRKSGRKVMLVINKSEGMKYTSVTAEFYELGMGDPYVISAAHGDGVHDLVNEALDLAFAQRPEDEEELEPADRGVKIALVGRPNVGKSTLINTLVGEQRVIAFDMPGTTRDSIEVPFERDGKHYTLIDTAGIRRRGKVFEAIEKFSVVKTLQSVSEANVVVLMLDAQQDISEQDAHIAGFILESGRALVVAVNKWDGLTSDQRDQVKMDIDRKLDFLGFAELKFISALKGTGIKQLMTAVDAAYAAATANLSTPRLTRALQEAIEKQEPKRKGSTRPKMRYAHQGGQNPPVIVIHGNALEGVTEPYKRYLEKHFRDTFSLVGTPLRIELRSGKNPFAKEQK</sequence>
<keyword evidence="3 8" id="KW-0690">Ribosome biogenesis</keyword>
<keyword evidence="5 8" id="KW-0547">Nucleotide-binding</keyword>
<organism evidence="13 14">
    <name type="scientific">Massilia haematophila</name>
    <dbReference type="NCBI Taxonomy" id="457923"/>
    <lineage>
        <taxon>Bacteria</taxon>
        <taxon>Pseudomonadati</taxon>
        <taxon>Pseudomonadota</taxon>
        <taxon>Betaproteobacteria</taxon>
        <taxon>Burkholderiales</taxon>
        <taxon>Oxalobacteraceae</taxon>
        <taxon>Telluria group</taxon>
        <taxon>Massilia</taxon>
    </lineage>
</organism>
<dbReference type="PIRSF" id="PIRSF006485">
    <property type="entry name" value="GTP-binding_EngA"/>
    <property type="match status" value="1"/>
</dbReference>
<keyword evidence="13" id="KW-0378">Hydrolase</keyword>
<dbReference type="Proteomes" id="UP001595665">
    <property type="component" value="Unassembled WGS sequence"/>
</dbReference>
<evidence type="ECO:0000256" key="1">
    <source>
        <dbReference type="ARBA" id="ARBA00008279"/>
    </source>
</evidence>
<feature type="binding site" evidence="8">
    <location>
        <begin position="299"/>
        <end position="302"/>
    </location>
    <ligand>
        <name>GTP</name>
        <dbReference type="ChEBI" id="CHEBI:37565"/>
        <label>2</label>
    </ligand>
</feature>
<keyword evidence="14" id="KW-1185">Reference proteome</keyword>
<evidence type="ECO:0000313" key="14">
    <source>
        <dbReference type="Proteomes" id="UP001595665"/>
    </source>
</evidence>